<dbReference type="Pfam" id="PF00669">
    <property type="entry name" value="Flagellin_N"/>
    <property type="match status" value="1"/>
</dbReference>
<comment type="similarity">
    <text evidence="2">Belongs to the bacterial flagellin family.</text>
</comment>
<gene>
    <name evidence="5" type="ORF">ABEG18_16255</name>
</gene>
<evidence type="ECO:0000256" key="2">
    <source>
        <dbReference type="ARBA" id="ARBA00005709"/>
    </source>
</evidence>
<keyword evidence="3" id="KW-0975">Bacterial flagellum</keyword>
<sequence length="438" mass="45473">MPITLSSSITQSLKALSQIQDDSNQSTLRISTGKKINSAMDGAATYMLAKTMDDRASLLNKVNDGIKTSMATLKLAETSCDTIVDYLTKAQKAMQAASATSTSATSAPVSTASFSATVTGATALNAGMFEDGDVLKISAGAGTTQVSMSIKVVTAFGGALGGQLGDGSDGNPLEVRNITDVINTINGFSGWTSGARVTASLSGGRLQMNSNQDMTIQQTANVGTAQSLGSMLSVSGVSTPTGITGTLGGNVVSFAVPSATSSANARKTAADLFRNTLDSVFNLVQDAQISGVNMLKGDKLSVALNESYTTKFDIQFGASDPNTLGLNWDTTTKKSSLASGDFQSDPELATAITKITSAITTIKDRQTQISDRASLLNMRADYNAFLQKSLAEASDALTAADIAEETAKRNQAETSAQFTINSITSSQRMDQALLSLLR</sequence>
<evidence type="ECO:0000256" key="3">
    <source>
        <dbReference type="ARBA" id="ARBA00023143"/>
    </source>
</evidence>
<dbReference type="EMBL" id="CP157484">
    <property type="protein sequence ID" value="XBO37275.1"/>
    <property type="molecule type" value="Genomic_DNA"/>
</dbReference>
<name>A0AAU7JAD8_9HYPH</name>
<dbReference type="AlphaFoldDB" id="A0AAU7JAD8"/>
<protein>
    <recommendedName>
        <fullName evidence="4">Flagellin N-terminal domain-containing protein</fullName>
    </recommendedName>
</protein>
<dbReference type="SUPFAM" id="SSF64518">
    <property type="entry name" value="Phase 1 flagellin"/>
    <property type="match status" value="1"/>
</dbReference>
<organism evidence="5">
    <name type="scientific">Alsobacter sp. KACC 23698</name>
    <dbReference type="NCBI Taxonomy" id="3149229"/>
    <lineage>
        <taxon>Bacteria</taxon>
        <taxon>Pseudomonadati</taxon>
        <taxon>Pseudomonadota</taxon>
        <taxon>Alphaproteobacteria</taxon>
        <taxon>Hyphomicrobiales</taxon>
        <taxon>Alsobacteraceae</taxon>
        <taxon>Alsobacter</taxon>
    </lineage>
</organism>
<evidence type="ECO:0000313" key="5">
    <source>
        <dbReference type="EMBL" id="XBO37275.1"/>
    </source>
</evidence>
<dbReference type="Gene3D" id="1.20.1330.10">
    <property type="entry name" value="f41 fragment of flagellin, N-terminal domain"/>
    <property type="match status" value="1"/>
</dbReference>
<reference evidence="5" key="1">
    <citation type="submission" date="2024-05" db="EMBL/GenBank/DDBJ databases">
        <authorList>
            <person name="Kim S."/>
            <person name="Heo J."/>
            <person name="Choi H."/>
            <person name="Choi Y."/>
            <person name="Kwon S.-W."/>
            <person name="Kim Y."/>
        </authorList>
    </citation>
    <scope>NUCLEOTIDE SEQUENCE</scope>
    <source>
        <strain evidence="5">KACC 23698</strain>
    </source>
</reference>
<dbReference type="GO" id="GO:0005198">
    <property type="term" value="F:structural molecule activity"/>
    <property type="evidence" value="ECO:0007669"/>
    <property type="project" value="InterPro"/>
</dbReference>
<evidence type="ECO:0000259" key="4">
    <source>
        <dbReference type="Pfam" id="PF00669"/>
    </source>
</evidence>
<comment type="subcellular location">
    <subcellularLocation>
        <location evidence="1">Bacterial flagellum</location>
    </subcellularLocation>
</comment>
<evidence type="ECO:0000256" key="1">
    <source>
        <dbReference type="ARBA" id="ARBA00004365"/>
    </source>
</evidence>
<dbReference type="InterPro" id="IPR001029">
    <property type="entry name" value="Flagellin_N"/>
</dbReference>
<feature type="domain" description="Flagellin N-terminal" evidence="4">
    <location>
        <begin position="13"/>
        <end position="109"/>
    </location>
</feature>
<dbReference type="RefSeq" id="WP_406854097.1">
    <property type="nucleotide sequence ID" value="NZ_CP157484.1"/>
</dbReference>
<accession>A0AAU7JAD8</accession>
<proteinExistence type="inferred from homology"/>
<dbReference type="GO" id="GO:0009288">
    <property type="term" value="C:bacterial-type flagellum"/>
    <property type="evidence" value="ECO:0007669"/>
    <property type="project" value="UniProtKB-SubCell"/>
</dbReference>